<dbReference type="Pfam" id="PF02518">
    <property type="entry name" value="HATPase_c"/>
    <property type="match status" value="1"/>
</dbReference>
<dbReference type="Proteomes" id="UP000054010">
    <property type="component" value="Unassembled WGS sequence"/>
</dbReference>
<dbReference type="Gene3D" id="1.20.120.160">
    <property type="entry name" value="HPT domain"/>
    <property type="match status" value="1"/>
</dbReference>
<dbReference type="InterPro" id="IPR003661">
    <property type="entry name" value="HisK_dim/P_dom"/>
</dbReference>
<dbReference type="InterPro" id="IPR035965">
    <property type="entry name" value="PAS-like_dom_sf"/>
</dbReference>
<dbReference type="SMART" id="SM00448">
    <property type="entry name" value="REC"/>
    <property type="match status" value="1"/>
</dbReference>
<evidence type="ECO:0000256" key="11">
    <source>
        <dbReference type="ARBA" id="ARBA00022840"/>
    </source>
</evidence>
<dbReference type="SMART" id="SM00388">
    <property type="entry name" value="HisKA"/>
    <property type="match status" value="1"/>
</dbReference>
<dbReference type="Gene3D" id="1.10.287.130">
    <property type="match status" value="1"/>
</dbReference>
<dbReference type="GO" id="GO:0005524">
    <property type="term" value="F:ATP binding"/>
    <property type="evidence" value="ECO:0007669"/>
    <property type="project" value="UniProtKB-KW"/>
</dbReference>
<dbReference type="SUPFAM" id="SSF47384">
    <property type="entry name" value="Homodimeric domain of signal transducing histidine kinase"/>
    <property type="match status" value="1"/>
</dbReference>
<evidence type="ECO:0000256" key="5">
    <source>
        <dbReference type="ARBA" id="ARBA00022475"/>
    </source>
</evidence>
<dbReference type="GO" id="GO:0005886">
    <property type="term" value="C:plasma membrane"/>
    <property type="evidence" value="ECO:0007669"/>
    <property type="project" value="UniProtKB-SubCell"/>
</dbReference>
<feature type="transmembrane region" description="Helical" evidence="20">
    <location>
        <begin position="22"/>
        <end position="46"/>
    </location>
</feature>
<evidence type="ECO:0000256" key="19">
    <source>
        <dbReference type="PROSITE-ProRule" id="PRU00169"/>
    </source>
</evidence>
<dbReference type="Gene3D" id="3.30.565.10">
    <property type="entry name" value="Histidine kinase-like ATPase, C-terminal domain"/>
    <property type="match status" value="1"/>
</dbReference>
<evidence type="ECO:0000259" key="24">
    <source>
        <dbReference type="PROSITE" id="PS50894"/>
    </source>
</evidence>
<dbReference type="InterPro" id="IPR003018">
    <property type="entry name" value="GAF"/>
</dbReference>
<dbReference type="InterPro" id="IPR036890">
    <property type="entry name" value="HATPase_C_sf"/>
</dbReference>
<dbReference type="CDD" id="cd00082">
    <property type="entry name" value="HisKA"/>
    <property type="match status" value="1"/>
</dbReference>
<dbReference type="InterPro" id="IPR036097">
    <property type="entry name" value="HisK_dim/P_sf"/>
</dbReference>
<keyword evidence="6 19" id="KW-0597">Phosphoprotein</keyword>
<dbReference type="Gene3D" id="3.30.450.20">
    <property type="entry name" value="PAS domain"/>
    <property type="match status" value="1"/>
</dbReference>
<feature type="domain" description="HPt" evidence="24">
    <location>
        <begin position="946"/>
        <end position="1043"/>
    </location>
</feature>
<dbReference type="InterPro" id="IPR036641">
    <property type="entry name" value="HPT_dom_sf"/>
</dbReference>
<dbReference type="InterPro" id="IPR048437">
    <property type="entry name" value="MASE11"/>
</dbReference>
<dbReference type="InterPro" id="IPR005467">
    <property type="entry name" value="His_kinase_dom"/>
</dbReference>
<evidence type="ECO:0000256" key="8">
    <source>
        <dbReference type="ARBA" id="ARBA00022692"/>
    </source>
</evidence>
<dbReference type="PANTHER" id="PTHR45339:SF1">
    <property type="entry name" value="HYBRID SIGNAL TRANSDUCTION HISTIDINE KINASE J"/>
    <property type="match status" value="1"/>
</dbReference>
<evidence type="ECO:0000313" key="26">
    <source>
        <dbReference type="Proteomes" id="UP000054010"/>
    </source>
</evidence>
<evidence type="ECO:0000256" key="14">
    <source>
        <dbReference type="ARBA" id="ARBA00023136"/>
    </source>
</evidence>
<evidence type="ECO:0000256" key="20">
    <source>
        <dbReference type="SAM" id="Phobius"/>
    </source>
</evidence>
<comment type="subunit">
    <text evidence="15">At low DSF concentrations, interacts with RpfF.</text>
</comment>
<evidence type="ECO:0000256" key="17">
    <source>
        <dbReference type="ARBA" id="ARBA00074306"/>
    </source>
</evidence>
<dbReference type="PRINTS" id="PR00344">
    <property type="entry name" value="BCTRLSENSOR"/>
</dbReference>
<keyword evidence="5" id="KW-1003">Cell membrane</keyword>
<evidence type="ECO:0000256" key="15">
    <source>
        <dbReference type="ARBA" id="ARBA00064003"/>
    </source>
</evidence>
<dbReference type="CDD" id="cd17546">
    <property type="entry name" value="REC_hyHK_CKI1_RcsC-like"/>
    <property type="match status" value="1"/>
</dbReference>
<feature type="transmembrane region" description="Helical" evidence="20">
    <location>
        <begin position="58"/>
        <end position="77"/>
    </location>
</feature>
<dbReference type="Pfam" id="PF01627">
    <property type="entry name" value="Hpt"/>
    <property type="match status" value="1"/>
</dbReference>
<evidence type="ECO:0000256" key="1">
    <source>
        <dbReference type="ARBA" id="ARBA00000085"/>
    </source>
</evidence>
<dbReference type="InterPro" id="IPR008207">
    <property type="entry name" value="Sig_transdc_His_kin_Hpt_dom"/>
</dbReference>
<dbReference type="InterPro" id="IPR016132">
    <property type="entry name" value="Phyto_chromo_attachment"/>
</dbReference>
<dbReference type="CDD" id="cd16922">
    <property type="entry name" value="HATPase_EvgS-ArcB-TorS-like"/>
    <property type="match status" value="1"/>
</dbReference>
<dbReference type="InterPro" id="IPR004358">
    <property type="entry name" value="Sig_transdc_His_kin-like_C"/>
</dbReference>
<feature type="domain" description="Response regulatory" evidence="23">
    <location>
        <begin position="787"/>
        <end position="904"/>
    </location>
</feature>
<reference evidence="25 26" key="1">
    <citation type="journal article" date="2011" name="J. Bacteriol.">
        <title>Draft genome sequence of the anoxygenic filamentous phototrophic bacterium Oscillochloris trichoides subsp. DG-6.</title>
        <authorList>
            <person name="Kuznetsov B.B."/>
            <person name="Ivanovsky R.N."/>
            <person name="Keppen O.I."/>
            <person name="Sukhacheva M.V."/>
            <person name="Bumazhkin B.K."/>
            <person name="Patutina E.O."/>
            <person name="Beletsky A.V."/>
            <person name="Mardanov A.V."/>
            <person name="Baslerov R.V."/>
            <person name="Panteleeva A.N."/>
            <person name="Kolganova T.V."/>
            <person name="Ravin N.V."/>
            <person name="Skryabin K.G."/>
        </authorList>
    </citation>
    <scope>NUCLEOTIDE SEQUENCE [LARGE SCALE GENOMIC DNA]</scope>
    <source>
        <strain evidence="25 26">DG-6</strain>
    </source>
</reference>
<dbReference type="GO" id="GO:0000155">
    <property type="term" value="F:phosphorelay sensor kinase activity"/>
    <property type="evidence" value="ECO:0007669"/>
    <property type="project" value="InterPro"/>
</dbReference>
<dbReference type="SUPFAM" id="SSF55785">
    <property type="entry name" value="PYP-like sensor domain (PAS domain)"/>
    <property type="match status" value="1"/>
</dbReference>
<feature type="domain" description="Histidine kinase" evidence="22">
    <location>
        <begin position="546"/>
        <end position="767"/>
    </location>
</feature>
<evidence type="ECO:0000256" key="16">
    <source>
        <dbReference type="ARBA" id="ARBA00068150"/>
    </source>
</evidence>
<dbReference type="EMBL" id="ADVR01000035">
    <property type="protein sequence ID" value="EFO80897.1"/>
    <property type="molecule type" value="Genomic_DNA"/>
</dbReference>
<evidence type="ECO:0000256" key="12">
    <source>
        <dbReference type="ARBA" id="ARBA00022989"/>
    </source>
</evidence>
<evidence type="ECO:0000259" key="23">
    <source>
        <dbReference type="PROSITE" id="PS50110"/>
    </source>
</evidence>
<evidence type="ECO:0000256" key="13">
    <source>
        <dbReference type="ARBA" id="ARBA00023012"/>
    </source>
</evidence>
<dbReference type="InterPro" id="IPR029016">
    <property type="entry name" value="GAF-like_dom_sf"/>
</dbReference>
<evidence type="ECO:0000256" key="9">
    <source>
        <dbReference type="ARBA" id="ARBA00022741"/>
    </source>
</evidence>
<dbReference type="SMART" id="SM00065">
    <property type="entry name" value="GAF"/>
    <property type="match status" value="1"/>
</dbReference>
<dbReference type="EC" id="2.7.13.3" evidence="4"/>
<proteinExistence type="inferred from homology"/>
<keyword evidence="13" id="KW-0902">Two-component regulatory system</keyword>
<dbReference type="Pfam" id="PF00512">
    <property type="entry name" value="HisKA"/>
    <property type="match status" value="1"/>
</dbReference>
<dbReference type="SUPFAM" id="SSF55874">
    <property type="entry name" value="ATPase domain of HSP90 chaperone/DNA topoisomerase II/histidine kinase"/>
    <property type="match status" value="1"/>
</dbReference>
<dbReference type="FunFam" id="1.10.287.130:FF:000002">
    <property type="entry name" value="Two-component osmosensing histidine kinase"/>
    <property type="match status" value="1"/>
</dbReference>
<evidence type="ECO:0000256" key="2">
    <source>
        <dbReference type="ARBA" id="ARBA00004651"/>
    </source>
</evidence>
<dbReference type="Pfam" id="PF00072">
    <property type="entry name" value="Response_reg"/>
    <property type="match status" value="1"/>
</dbReference>
<keyword evidence="12 20" id="KW-1133">Transmembrane helix</keyword>
<dbReference type="PROSITE" id="PS50109">
    <property type="entry name" value="HIS_KIN"/>
    <property type="match status" value="1"/>
</dbReference>
<dbReference type="PROSITE" id="PS50894">
    <property type="entry name" value="HPT"/>
    <property type="match status" value="1"/>
</dbReference>
<dbReference type="Pfam" id="PF20969">
    <property type="entry name" value="MASE11"/>
    <property type="match status" value="1"/>
</dbReference>
<evidence type="ECO:0000313" key="25">
    <source>
        <dbReference type="EMBL" id="EFO80897.1"/>
    </source>
</evidence>
<dbReference type="HOGENOM" id="CLU_290995_0_0_0"/>
<dbReference type="SUPFAM" id="SSF55781">
    <property type="entry name" value="GAF domain-like"/>
    <property type="match status" value="1"/>
</dbReference>
<dbReference type="SMART" id="SM00387">
    <property type="entry name" value="HATPase_c"/>
    <property type="match status" value="1"/>
</dbReference>
<dbReference type="Gene3D" id="3.40.50.2300">
    <property type="match status" value="1"/>
</dbReference>
<dbReference type="PROSITE" id="PS50046">
    <property type="entry name" value="PHYTOCHROME_2"/>
    <property type="match status" value="1"/>
</dbReference>
<dbReference type="InterPro" id="IPR013656">
    <property type="entry name" value="PAS_4"/>
</dbReference>
<feature type="domain" description="Phytochrome chromophore attachment site" evidence="21">
    <location>
        <begin position="343"/>
        <end position="396"/>
    </location>
</feature>
<evidence type="ECO:0000256" key="18">
    <source>
        <dbReference type="PROSITE-ProRule" id="PRU00110"/>
    </source>
</evidence>
<feature type="transmembrane region" description="Helical" evidence="20">
    <location>
        <begin position="124"/>
        <end position="142"/>
    </location>
</feature>
<dbReference type="SUPFAM" id="SSF52172">
    <property type="entry name" value="CheY-like"/>
    <property type="match status" value="1"/>
</dbReference>
<evidence type="ECO:0000256" key="7">
    <source>
        <dbReference type="ARBA" id="ARBA00022679"/>
    </source>
</evidence>
<dbReference type="InterPro" id="IPR011006">
    <property type="entry name" value="CheY-like_superfamily"/>
</dbReference>
<evidence type="ECO:0000259" key="21">
    <source>
        <dbReference type="PROSITE" id="PS50046"/>
    </source>
</evidence>
<sequence length="1050" mass="115909">METLFAPEPAESPALRAWREKALAVLLPTILIFSLPSLVVDILQAIPKADYTKILTDVTYYGILAIITFVPHFSFRLRATTFLTLGIGFHAYLLMTTGLVTTGRIGIFTDVIMAALLLGRRPAIIFWLLGVATLILGLTIFVNQPPSLIDEVALSMTDPGMLFAQGVFTAAISAFLAGLVFWAFNRLNISLHETEQALAERDRVNATLEERVKERTLKLEQASNDLSRQLRYAETLACCSQMLLAEREETPEARQFLIRQILNILRGATDASHVVLYQRGEGNHTRVFQIVTCVVSPNVEEPILPTPEQLVAMPPNLKKSLDAGYGFAGNVRGRFSAYPEFQQLFDRNGIQSSLMIPILLDGEMHGLIQANDCTQPRTWGMGSIQLLRTAAEMMATAQRGWEARQALAVSEAQLRALRDAMPDMFFIMRRDGMIIDYHCPASAQLFIQPSAFLGQNVVDVLPPDVSQPALTALDQVSTGKVIATFEYCLSMEEERNFEARVVHIVADRYMVLVRDITQQKVAERALVQAKEAAETADRAKSTFLAHISHEIRTPLTAIIGMSSLLLESPLNPEQYENAQIINAGGKTLLSLIGDILDVSKIEAGQLDLVMQPFDLRAVCRLALDLVQQSAHDKRLRLNLQITPDLPASLIGDSGRLRQVLVNLLFNAVKFTEQGVVELIVRGHFQAEERYHVEIIVHDTGVGIPADQIEQIFKPFVQIDHHMTEQTPGSGLGLTISQQLVELMGGTLEVSSTLGVGTTFTLTISMEVAEIAPVRHDSHPARTQEQQRVLIVEDNLINQKVLRRMLEQLGTMPDVVDNGQAAVSAVRATNYDLVLMDIQMPILDGEAATRHIRALGAAIIQPRIIALTASALRGDRERYLESGMDDYLSKPVQLEDLQRVLCPVGQSDPTPSLAPSQSAMPSVVGASEPQVDWEAIDRLIISLQMPKGQAVALVRDMYIHELPTQIDALAQAIERGDHALVGRLAHKLRGGSQQLGAIGVAAACAALEMHANNLDSPAFHNDLTCIQMRYDSAWTWLEEQFRSIIDHELIS</sequence>
<dbReference type="PANTHER" id="PTHR45339">
    <property type="entry name" value="HYBRID SIGNAL TRANSDUCTION HISTIDINE KINASE J"/>
    <property type="match status" value="1"/>
</dbReference>
<protein>
    <recommendedName>
        <fullName evidence="17">Circadian input-output histidine kinase CikA</fullName>
        <ecNumber evidence="4">2.7.13.3</ecNumber>
    </recommendedName>
    <alternativeName>
        <fullName evidence="16">Sensory/regulatory protein RpfC</fullName>
    </alternativeName>
</protein>
<comment type="subcellular location">
    <subcellularLocation>
        <location evidence="2">Cell membrane</location>
        <topology evidence="2">Multi-pass membrane protein</topology>
    </subcellularLocation>
</comment>
<dbReference type="PROSITE" id="PS50110">
    <property type="entry name" value="RESPONSE_REGULATORY"/>
    <property type="match status" value="1"/>
</dbReference>
<dbReference type="InterPro" id="IPR001789">
    <property type="entry name" value="Sig_transdc_resp-reg_receiver"/>
</dbReference>
<feature type="transmembrane region" description="Helical" evidence="20">
    <location>
        <begin position="162"/>
        <end position="184"/>
    </location>
</feature>
<dbReference type="Gene3D" id="3.30.450.40">
    <property type="match status" value="1"/>
</dbReference>
<evidence type="ECO:0000256" key="3">
    <source>
        <dbReference type="ARBA" id="ARBA00006402"/>
    </source>
</evidence>
<dbReference type="OrthoDB" id="134768at2"/>
<evidence type="ECO:0000256" key="10">
    <source>
        <dbReference type="ARBA" id="ARBA00022777"/>
    </source>
</evidence>
<accession>E1ID26</accession>
<name>E1ID26_9CHLR</name>
<dbReference type="Pfam" id="PF01590">
    <property type="entry name" value="GAF"/>
    <property type="match status" value="1"/>
</dbReference>
<keyword evidence="8 20" id="KW-0812">Transmembrane</keyword>
<evidence type="ECO:0000259" key="22">
    <source>
        <dbReference type="PROSITE" id="PS50109"/>
    </source>
</evidence>
<evidence type="ECO:0000256" key="4">
    <source>
        <dbReference type="ARBA" id="ARBA00012438"/>
    </source>
</evidence>
<dbReference type="eggNOG" id="COG5002">
    <property type="taxonomic scope" value="Bacteria"/>
</dbReference>
<gene>
    <name evidence="25" type="ORF">OSCT_1227</name>
</gene>
<evidence type="ECO:0000256" key="6">
    <source>
        <dbReference type="ARBA" id="ARBA00022553"/>
    </source>
</evidence>
<keyword evidence="7" id="KW-0808">Transferase</keyword>
<feature type="transmembrane region" description="Helical" evidence="20">
    <location>
        <begin position="89"/>
        <end position="117"/>
    </location>
</feature>
<comment type="caution">
    <text evidence="25">The sequence shown here is derived from an EMBL/GenBank/DDBJ whole genome shotgun (WGS) entry which is preliminary data.</text>
</comment>
<feature type="modified residue" description="Phosphohistidine" evidence="18">
    <location>
        <position position="985"/>
    </location>
</feature>
<feature type="modified residue" description="4-aspartylphosphate" evidence="19">
    <location>
        <position position="836"/>
    </location>
</feature>
<keyword evidence="14 20" id="KW-0472">Membrane</keyword>
<dbReference type="SUPFAM" id="SSF47226">
    <property type="entry name" value="Histidine-containing phosphotransfer domain, HPT domain"/>
    <property type="match status" value="1"/>
</dbReference>
<dbReference type="InterPro" id="IPR003594">
    <property type="entry name" value="HATPase_dom"/>
</dbReference>
<dbReference type="Pfam" id="PF08448">
    <property type="entry name" value="PAS_4"/>
    <property type="match status" value="1"/>
</dbReference>
<keyword evidence="9" id="KW-0547">Nucleotide-binding</keyword>
<keyword evidence="26" id="KW-1185">Reference proteome</keyword>
<organism evidence="25 26">
    <name type="scientific">Oscillochloris trichoides DG-6</name>
    <dbReference type="NCBI Taxonomy" id="765420"/>
    <lineage>
        <taxon>Bacteria</taxon>
        <taxon>Bacillati</taxon>
        <taxon>Chloroflexota</taxon>
        <taxon>Chloroflexia</taxon>
        <taxon>Chloroflexales</taxon>
        <taxon>Chloroflexineae</taxon>
        <taxon>Oscillochloridaceae</taxon>
        <taxon>Oscillochloris</taxon>
    </lineage>
</organism>
<comment type="catalytic activity">
    <reaction evidence="1">
        <text>ATP + protein L-histidine = ADP + protein N-phospho-L-histidine.</text>
        <dbReference type="EC" id="2.7.13.3"/>
    </reaction>
</comment>
<keyword evidence="11" id="KW-0067">ATP-binding</keyword>
<dbReference type="STRING" id="765420.OSCT_1227"/>
<keyword evidence="10" id="KW-0418">Kinase</keyword>
<dbReference type="FunFam" id="3.30.565.10:FF:000010">
    <property type="entry name" value="Sensor histidine kinase RcsC"/>
    <property type="match status" value="1"/>
</dbReference>
<dbReference type="AlphaFoldDB" id="E1ID26"/>
<comment type="similarity">
    <text evidence="3">In the N-terminal section; belongs to the phytochrome family.</text>
</comment>